<dbReference type="Proteomes" id="UP000095283">
    <property type="component" value="Unplaced"/>
</dbReference>
<proteinExistence type="predicted"/>
<organism evidence="2 3">
    <name type="scientific">Heterorhabditis bacteriophora</name>
    <name type="common">Entomopathogenic nematode worm</name>
    <dbReference type="NCBI Taxonomy" id="37862"/>
    <lineage>
        <taxon>Eukaryota</taxon>
        <taxon>Metazoa</taxon>
        <taxon>Ecdysozoa</taxon>
        <taxon>Nematoda</taxon>
        <taxon>Chromadorea</taxon>
        <taxon>Rhabditida</taxon>
        <taxon>Rhabditina</taxon>
        <taxon>Rhabditomorpha</taxon>
        <taxon>Strongyloidea</taxon>
        <taxon>Heterorhabditidae</taxon>
        <taxon>Heterorhabditis</taxon>
    </lineage>
</organism>
<feature type="region of interest" description="Disordered" evidence="1">
    <location>
        <begin position="1"/>
        <end position="40"/>
    </location>
</feature>
<keyword evidence="2" id="KW-1185">Reference proteome</keyword>
<name>A0A1I7XBB8_HETBA</name>
<evidence type="ECO:0000256" key="1">
    <source>
        <dbReference type="SAM" id="MobiDB-lite"/>
    </source>
</evidence>
<dbReference type="InterPro" id="IPR019002">
    <property type="entry name" value="Ribosome_biogenesis_Nop16"/>
</dbReference>
<dbReference type="Pfam" id="PF09420">
    <property type="entry name" value="Nop16"/>
    <property type="match status" value="1"/>
</dbReference>
<accession>A0A1I7XBB8</accession>
<dbReference type="AlphaFoldDB" id="A0A1I7XBB8"/>
<reference evidence="3" key="1">
    <citation type="submission" date="2016-11" db="UniProtKB">
        <authorList>
            <consortium name="WormBaseParasite"/>
        </authorList>
    </citation>
    <scope>IDENTIFICATION</scope>
</reference>
<evidence type="ECO:0000313" key="2">
    <source>
        <dbReference type="Proteomes" id="UP000095283"/>
    </source>
</evidence>
<sequence length="323" mass="36643">MGDSEIQKRCKDSHSSDKSSELETTFDKESTAAKNTHDASVTDKSVVVTDTEVSQTFPKRNQDPKFITNGCNETLKNEDADEKDRCSITKCEVDTLFEHGDSEELRVTKDNLDDIIDAEVAAFNLSSPKSDSPPIQVHEVTSTYTKEIERNTSEISETIAPQLSIDIKDVSPTRFAQNVQKLVEHTLKKTKHDIVEIDPSVKMTIDAQLLKLSEKKPIIVNEQKNHISPLPLELHYSRPSTPVNRERQYKLLPKDIIFCSGLIDSHGGNYSAMVTDPRNIYKETARGLQRKIRIFKESPHFQTYLRAKEEGKTVEEILRLEDN</sequence>
<protein>
    <submittedName>
        <fullName evidence="3">Nucleolar protein 16</fullName>
    </submittedName>
</protein>
<dbReference type="WBParaSite" id="Hba_14812">
    <property type="protein sequence ID" value="Hba_14812"/>
    <property type="gene ID" value="Hba_14812"/>
</dbReference>
<evidence type="ECO:0000313" key="3">
    <source>
        <dbReference type="WBParaSite" id="Hba_14812"/>
    </source>
</evidence>